<dbReference type="Pfam" id="PF02213">
    <property type="entry name" value="GYF"/>
    <property type="match status" value="1"/>
</dbReference>
<dbReference type="SUPFAM" id="SSF55277">
    <property type="entry name" value="GYF domain"/>
    <property type="match status" value="1"/>
</dbReference>
<reference evidence="3" key="1">
    <citation type="submission" date="2022-11" db="UniProtKB">
        <authorList>
            <consortium name="WormBaseParasite"/>
        </authorList>
    </citation>
    <scope>IDENTIFICATION</scope>
</reference>
<dbReference type="Proteomes" id="UP000887574">
    <property type="component" value="Unplaced"/>
</dbReference>
<dbReference type="InterPro" id="IPR035445">
    <property type="entry name" value="GYF-like_dom_sf"/>
</dbReference>
<evidence type="ECO:0000259" key="1">
    <source>
        <dbReference type="PROSITE" id="PS50829"/>
    </source>
</evidence>
<dbReference type="WBParaSite" id="jg1247">
    <property type="protein sequence ID" value="jg1247"/>
    <property type="gene ID" value="jg1247"/>
</dbReference>
<dbReference type="SMART" id="SM00444">
    <property type="entry name" value="GYF"/>
    <property type="match status" value="1"/>
</dbReference>
<evidence type="ECO:0000313" key="2">
    <source>
        <dbReference type="Proteomes" id="UP000887574"/>
    </source>
</evidence>
<dbReference type="InterPro" id="IPR003169">
    <property type="entry name" value="GYF"/>
</dbReference>
<evidence type="ECO:0000313" key="3">
    <source>
        <dbReference type="WBParaSite" id="jg1247"/>
    </source>
</evidence>
<accession>A0A915CTI2</accession>
<name>A0A915CTI2_9BILA</name>
<feature type="domain" description="GYF" evidence="1">
    <location>
        <begin position="8"/>
        <end position="55"/>
    </location>
</feature>
<keyword evidence="2" id="KW-1185">Reference proteome</keyword>
<dbReference type="PROSITE" id="PS50829">
    <property type="entry name" value="GYF"/>
    <property type="match status" value="1"/>
</dbReference>
<protein>
    <submittedName>
        <fullName evidence="3">GYF domain-containing protein</fullName>
    </submittedName>
</protein>
<dbReference type="Gene3D" id="3.30.1490.40">
    <property type="match status" value="1"/>
</dbReference>
<dbReference type="AlphaFoldDB" id="A0A915CTI2"/>
<sequence>MNSLPLCSVKWHYIGSDNKAYGPLSSEVMLQYYGTGYFHEDLMLSYDGMNFYILRDWIQICGKLPFTSEIGSAEAVNRLYGQIGRPHFRSLMSSNVVLSQSLPFQASSVNPFNGYAEPGIIPQQMSVPMPSDSMSSANTNGNPAPTFFPNIGQQQPTLIMCDPGVMLQNQFPDIGSMSFGNVGGEYRGGNSLNDNSQISYNAQMIRTDRGTNPSGGGLVHQGTQTIAIQVSRGHVETCFQKCSDQYHYLAVLEITEKCDSSALDK</sequence>
<proteinExistence type="predicted"/>
<organism evidence="2 3">
    <name type="scientific">Ditylenchus dipsaci</name>
    <dbReference type="NCBI Taxonomy" id="166011"/>
    <lineage>
        <taxon>Eukaryota</taxon>
        <taxon>Metazoa</taxon>
        <taxon>Ecdysozoa</taxon>
        <taxon>Nematoda</taxon>
        <taxon>Chromadorea</taxon>
        <taxon>Rhabditida</taxon>
        <taxon>Tylenchina</taxon>
        <taxon>Tylenchomorpha</taxon>
        <taxon>Sphaerularioidea</taxon>
        <taxon>Anguinidae</taxon>
        <taxon>Anguininae</taxon>
        <taxon>Ditylenchus</taxon>
    </lineage>
</organism>